<dbReference type="PANTHER" id="PTHR34415:SF1">
    <property type="entry name" value="INTEGRASE CATALYTIC DOMAIN-CONTAINING PROTEIN"/>
    <property type="match status" value="1"/>
</dbReference>
<dbReference type="PANTHER" id="PTHR34415">
    <property type="entry name" value="INTEGRASE CATALYTIC DOMAIN-CONTAINING PROTEIN"/>
    <property type="match status" value="1"/>
</dbReference>
<sequence>MIIFSKFINNIHKLYLRTNSVTSCSDPSGSSGVVVHNLGKTRLDSFQKSSLSERDKSKRGGRVYNTKALDPGDLERIVKYIKNFTEDNGLALPGRVPGYHRKLLPSQFTKIKIWRSYMAGVRGDRQTTAQSSRLLKRLLEKQMNHIRLVNKGRNLYRQHVQTAKEAVAEKGISDLPTPLPCSLPGKMLYAFDYAQQVHPPSSPMQPGPIYFLTLRKCGLFGVCCPGLPEQVNFVVDEGMCCGKGSNSVIS</sequence>
<organism evidence="1 2">
    <name type="scientific">Elysia marginata</name>
    <dbReference type="NCBI Taxonomy" id="1093978"/>
    <lineage>
        <taxon>Eukaryota</taxon>
        <taxon>Metazoa</taxon>
        <taxon>Spiralia</taxon>
        <taxon>Lophotrochozoa</taxon>
        <taxon>Mollusca</taxon>
        <taxon>Gastropoda</taxon>
        <taxon>Heterobranchia</taxon>
        <taxon>Euthyneura</taxon>
        <taxon>Panpulmonata</taxon>
        <taxon>Sacoglossa</taxon>
        <taxon>Placobranchoidea</taxon>
        <taxon>Plakobranchidae</taxon>
        <taxon>Elysia</taxon>
    </lineage>
</organism>
<dbReference type="EMBL" id="BMAT01009644">
    <property type="protein sequence ID" value="GFS11086.1"/>
    <property type="molecule type" value="Genomic_DNA"/>
</dbReference>
<gene>
    <name evidence="1" type="ORF">ElyMa_004826600</name>
</gene>
<evidence type="ECO:0008006" key="3">
    <source>
        <dbReference type="Google" id="ProtNLM"/>
    </source>
</evidence>
<proteinExistence type="predicted"/>
<evidence type="ECO:0000313" key="2">
    <source>
        <dbReference type="Proteomes" id="UP000762676"/>
    </source>
</evidence>
<dbReference type="AlphaFoldDB" id="A0AAV4IET4"/>
<dbReference type="Proteomes" id="UP000762676">
    <property type="component" value="Unassembled WGS sequence"/>
</dbReference>
<name>A0AAV4IET4_9GAST</name>
<evidence type="ECO:0000313" key="1">
    <source>
        <dbReference type="EMBL" id="GFS11086.1"/>
    </source>
</evidence>
<comment type="caution">
    <text evidence="1">The sequence shown here is derived from an EMBL/GenBank/DDBJ whole genome shotgun (WGS) entry which is preliminary data.</text>
</comment>
<protein>
    <recommendedName>
        <fullName evidence="3">TGF-beta family profile domain-containing protein</fullName>
    </recommendedName>
</protein>
<keyword evidence="2" id="KW-1185">Reference proteome</keyword>
<reference evidence="1 2" key="1">
    <citation type="journal article" date="2021" name="Elife">
        <title>Chloroplast acquisition without the gene transfer in kleptoplastic sea slugs, Plakobranchus ocellatus.</title>
        <authorList>
            <person name="Maeda T."/>
            <person name="Takahashi S."/>
            <person name="Yoshida T."/>
            <person name="Shimamura S."/>
            <person name="Takaki Y."/>
            <person name="Nagai Y."/>
            <person name="Toyoda A."/>
            <person name="Suzuki Y."/>
            <person name="Arimoto A."/>
            <person name="Ishii H."/>
            <person name="Satoh N."/>
            <person name="Nishiyama T."/>
            <person name="Hasebe M."/>
            <person name="Maruyama T."/>
            <person name="Minagawa J."/>
            <person name="Obokata J."/>
            <person name="Shigenobu S."/>
        </authorList>
    </citation>
    <scope>NUCLEOTIDE SEQUENCE [LARGE SCALE GENOMIC DNA]</scope>
</reference>
<accession>A0AAV4IET4</accession>